<feature type="signal peptide" evidence="1">
    <location>
        <begin position="1"/>
        <end position="18"/>
    </location>
</feature>
<proteinExistence type="predicted"/>
<dbReference type="RefSeq" id="WP_272180512.1">
    <property type="nucleotide sequence ID" value="NZ_JAQOMS010000002.1"/>
</dbReference>
<keyword evidence="3" id="KW-1185">Reference proteome</keyword>
<sequence length="78" mass="9011">MKFLIFIFSLIVCSYASATENLITLYSSSAEEAITTEEMTLDLLINELPEYKFKKLNASLHRSLKFIEQKMKIPAFEI</sequence>
<comment type="caution">
    <text evidence="2">The sequence shown here is derived from an EMBL/GenBank/DDBJ whole genome shotgun (WGS) entry which is preliminary data.</text>
</comment>
<evidence type="ECO:0000256" key="1">
    <source>
        <dbReference type="SAM" id="SignalP"/>
    </source>
</evidence>
<protein>
    <submittedName>
        <fullName evidence="2">Uncharacterized protein</fullName>
    </submittedName>
</protein>
<name>A0ABT5FBP9_9GAMM</name>
<dbReference type="Proteomes" id="UP001528411">
    <property type="component" value="Unassembled WGS sequence"/>
</dbReference>
<evidence type="ECO:0000313" key="3">
    <source>
        <dbReference type="Proteomes" id="UP001528411"/>
    </source>
</evidence>
<organism evidence="2 3">
    <name type="scientific">Psychrosphaera algicola</name>
    <dbReference type="NCBI Taxonomy" id="3023714"/>
    <lineage>
        <taxon>Bacteria</taxon>
        <taxon>Pseudomonadati</taxon>
        <taxon>Pseudomonadota</taxon>
        <taxon>Gammaproteobacteria</taxon>
        <taxon>Alteromonadales</taxon>
        <taxon>Pseudoalteromonadaceae</taxon>
        <taxon>Psychrosphaera</taxon>
    </lineage>
</organism>
<gene>
    <name evidence="2" type="ORF">PN838_09530</name>
</gene>
<evidence type="ECO:0000313" key="2">
    <source>
        <dbReference type="EMBL" id="MDC2888970.1"/>
    </source>
</evidence>
<dbReference type="EMBL" id="JAQOMS010000002">
    <property type="protein sequence ID" value="MDC2888970.1"/>
    <property type="molecule type" value="Genomic_DNA"/>
</dbReference>
<keyword evidence="1" id="KW-0732">Signal</keyword>
<accession>A0ABT5FBP9</accession>
<reference evidence="2 3" key="1">
    <citation type="submission" date="2023-01" db="EMBL/GenBank/DDBJ databases">
        <title>Psychrosphaera sp. nov., isolated from marine algae.</title>
        <authorList>
            <person name="Bayburt H."/>
            <person name="Choi B.J."/>
            <person name="Kim J.M."/>
            <person name="Choi D.G."/>
            <person name="Jeon C.O."/>
        </authorList>
    </citation>
    <scope>NUCLEOTIDE SEQUENCE [LARGE SCALE GENOMIC DNA]</scope>
    <source>
        <strain evidence="2 3">G1-22</strain>
    </source>
</reference>
<feature type="chain" id="PRO_5046114981" evidence="1">
    <location>
        <begin position="19"/>
        <end position="78"/>
    </location>
</feature>